<accession>A0A0L7KSK9</accession>
<organism evidence="1 2">
    <name type="scientific">Operophtera brumata</name>
    <name type="common">Winter moth</name>
    <name type="synonym">Phalaena brumata</name>
    <dbReference type="NCBI Taxonomy" id="104452"/>
    <lineage>
        <taxon>Eukaryota</taxon>
        <taxon>Metazoa</taxon>
        <taxon>Ecdysozoa</taxon>
        <taxon>Arthropoda</taxon>
        <taxon>Hexapoda</taxon>
        <taxon>Insecta</taxon>
        <taxon>Pterygota</taxon>
        <taxon>Neoptera</taxon>
        <taxon>Endopterygota</taxon>
        <taxon>Lepidoptera</taxon>
        <taxon>Glossata</taxon>
        <taxon>Ditrysia</taxon>
        <taxon>Geometroidea</taxon>
        <taxon>Geometridae</taxon>
        <taxon>Larentiinae</taxon>
        <taxon>Operophtera</taxon>
    </lineage>
</organism>
<gene>
    <name evidence="1" type="ORF">OBRU01_20780</name>
</gene>
<dbReference type="EMBL" id="JTDY01006141">
    <property type="protein sequence ID" value="KOB66248.1"/>
    <property type="molecule type" value="Genomic_DNA"/>
</dbReference>
<protein>
    <submittedName>
        <fullName evidence="1">Uncharacterized protein</fullName>
    </submittedName>
</protein>
<comment type="caution">
    <text evidence="1">The sequence shown here is derived from an EMBL/GenBank/DDBJ whole genome shotgun (WGS) entry which is preliminary data.</text>
</comment>
<proteinExistence type="predicted"/>
<evidence type="ECO:0000313" key="2">
    <source>
        <dbReference type="Proteomes" id="UP000037510"/>
    </source>
</evidence>
<evidence type="ECO:0000313" key="1">
    <source>
        <dbReference type="EMBL" id="KOB66248.1"/>
    </source>
</evidence>
<name>A0A0L7KSK9_OPEBR</name>
<dbReference type="AlphaFoldDB" id="A0A0L7KSK9"/>
<keyword evidence="2" id="KW-1185">Reference proteome</keyword>
<reference evidence="1 2" key="1">
    <citation type="journal article" date="2015" name="Genome Biol. Evol.">
        <title>The genome of winter moth (Operophtera brumata) provides a genomic perspective on sexual dimorphism and phenology.</title>
        <authorList>
            <person name="Derks M.F."/>
            <person name="Smit S."/>
            <person name="Salis L."/>
            <person name="Schijlen E."/>
            <person name="Bossers A."/>
            <person name="Mateman C."/>
            <person name="Pijl A.S."/>
            <person name="de Ridder D."/>
            <person name="Groenen M.A."/>
            <person name="Visser M.E."/>
            <person name="Megens H.J."/>
        </authorList>
    </citation>
    <scope>NUCLEOTIDE SEQUENCE [LARGE SCALE GENOMIC DNA]</scope>
    <source>
        <strain evidence="1">WM2013NL</strain>
        <tissue evidence="1">Head and thorax</tissue>
    </source>
</reference>
<sequence>MQRSWVPTDGCFFVELKVHNYNDAVSSASKDRWKKALLRLSCRFDERFLVESSKLFKDATPTLFSNK</sequence>
<dbReference type="Proteomes" id="UP000037510">
    <property type="component" value="Unassembled WGS sequence"/>
</dbReference>